<dbReference type="InterPro" id="IPR004117">
    <property type="entry name" value="7tm6_olfct_rcpt"/>
</dbReference>
<comment type="subcellular location">
    <subcellularLocation>
        <location evidence="1 10">Cell membrane</location>
        <topology evidence="1 10">Multi-pass membrane protein</topology>
    </subcellularLocation>
</comment>
<dbReference type="RefSeq" id="XP_013168610.1">
    <property type="nucleotide sequence ID" value="XM_013313156.1"/>
</dbReference>
<dbReference type="AlphaFoldDB" id="A0AAJ7E9W4"/>
<evidence type="ECO:0000256" key="7">
    <source>
        <dbReference type="ARBA" id="ARBA00023136"/>
    </source>
</evidence>
<feature type="transmembrane region" description="Helical" evidence="10">
    <location>
        <begin position="316"/>
        <end position="336"/>
    </location>
</feature>
<keyword evidence="9 10" id="KW-0807">Transducer</keyword>
<dbReference type="GO" id="GO:0004984">
    <property type="term" value="F:olfactory receptor activity"/>
    <property type="evidence" value="ECO:0007669"/>
    <property type="project" value="InterPro"/>
</dbReference>
<dbReference type="CTD" id="100307014"/>
<comment type="similarity">
    <text evidence="10">Belongs to the insect chemoreceptor superfamily. Heteromeric odorant receptor channel (TC 1.A.69) family.</text>
</comment>
<keyword evidence="8 10" id="KW-0675">Receptor</keyword>
<feature type="transmembrane region" description="Helical" evidence="10">
    <location>
        <begin position="283"/>
        <end position="304"/>
    </location>
</feature>
<evidence type="ECO:0000256" key="4">
    <source>
        <dbReference type="ARBA" id="ARBA00022692"/>
    </source>
</evidence>
<protein>
    <recommendedName>
        <fullName evidence="10">Odorant receptor</fullName>
    </recommendedName>
</protein>
<accession>A0AAJ7E9W4</accession>
<feature type="transmembrane region" description="Helical" evidence="10">
    <location>
        <begin position="60"/>
        <end position="85"/>
    </location>
</feature>
<sequence length="408" mass="47362">MDETVQTFNRVLCFAGISFFSKTNQSSKRWFLFQILNFIYGFVTVIFSSAFVIVNFNNMLLCIQGACIWTTGVIMCTSLGLCLFFKRKFQIFLNEMVFKDSVLDMPLIVHVLESNNSGRLKDLRDLVLESEKKFFRFSRILLKTYIVIGVVCVTLYLCCAIYQMITSNDNTLRLLAFEMWFPWSLENFKVYVATFIFQAYSSYLCCIANPGLQSIIILLVSQTIRQLTIITFILENLNELSIELTDNKENWQYCCTDILSQCFKRYVKIKRFINHLNAVCQPFYLTLILVAMMLVGMCSVKIAVSNKFSADTMKYYVHNLYFILTVLMICVLGQQVENECEKLELAITEKWYLFDKKHKTGILIFKMAVNKGMPMYIFGSTRISLPTFTWFIKTGMSFFTLVMSVLEG</sequence>
<evidence type="ECO:0000256" key="1">
    <source>
        <dbReference type="ARBA" id="ARBA00004651"/>
    </source>
</evidence>
<organism evidence="11">
    <name type="scientific">Papilio xuthus</name>
    <name type="common">Asian swallowtail butterfly</name>
    <dbReference type="NCBI Taxonomy" id="66420"/>
    <lineage>
        <taxon>Eukaryota</taxon>
        <taxon>Metazoa</taxon>
        <taxon>Ecdysozoa</taxon>
        <taxon>Arthropoda</taxon>
        <taxon>Hexapoda</taxon>
        <taxon>Insecta</taxon>
        <taxon>Pterygota</taxon>
        <taxon>Neoptera</taxon>
        <taxon>Endopterygota</taxon>
        <taxon>Lepidoptera</taxon>
        <taxon>Glossata</taxon>
        <taxon>Ditrysia</taxon>
        <taxon>Papilionoidea</taxon>
        <taxon>Papilionidae</taxon>
        <taxon>Papilioninae</taxon>
        <taxon>Papilio</taxon>
    </lineage>
</organism>
<evidence type="ECO:0000256" key="9">
    <source>
        <dbReference type="ARBA" id="ARBA00023224"/>
    </source>
</evidence>
<keyword evidence="3 10" id="KW-0716">Sensory transduction</keyword>
<feature type="transmembrane region" description="Helical" evidence="10">
    <location>
        <begin position="383"/>
        <end position="406"/>
    </location>
</feature>
<reference evidence="11" key="1">
    <citation type="submission" date="2025-08" db="UniProtKB">
        <authorList>
            <consortium name="RefSeq"/>
        </authorList>
    </citation>
    <scope>IDENTIFICATION</scope>
</reference>
<evidence type="ECO:0000256" key="2">
    <source>
        <dbReference type="ARBA" id="ARBA00022475"/>
    </source>
</evidence>
<keyword evidence="6 10" id="KW-1133">Transmembrane helix</keyword>
<dbReference type="Proteomes" id="UP000694872">
    <property type="component" value="Unplaced"/>
</dbReference>
<gene>
    <name evidence="11" type="primary">LOC106118496</name>
</gene>
<proteinExistence type="inferred from homology"/>
<dbReference type="PANTHER" id="PTHR21137:SF35">
    <property type="entry name" value="ODORANT RECEPTOR 19A-RELATED"/>
    <property type="match status" value="1"/>
</dbReference>
<keyword evidence="2" id="KW-1003">Cell membrane</keyword>
<dbReference type="GO" id="GO:0005549">
    <property type="term" value="F:odorant binding"/>
    <property type="evidence" value="ECO:0007669"/>
    <property type="project" value="InterPro"/>
</dbReference>
<dbReference type="GeneID" id="106118496"/>
<keyword evidence="7 10" id="KW-0472">Membrane</keyword>
<comment type="caution">
    <text evidence="10">Lacks conserved residue(s) required for the propagation of feature annotation.</text>
</comment>
<name>A0AAJ7E9W4_PAPXU</name>
<evidence type="ECO:0000256" key="8">
    <source>
        <dbReference type="ARBA" id="ARBA00023170"/>
    </source>
</evidence>
<dbReference type="GO" id="GO:0007165">
    <property type="term" value="P:signal transduction"/>
    <property type="evidence" value="ECO:0007669"/>
    <property type="project" value="UniProtKB-KW"/>
</dbReference>
<evidence type="ECO:0000256" key="3">
    <source>
        <dbReference type="ARBA" id="ARBA00022606"/>
    </source>
</evidence>
<keyword evidence="4 10" id="KW-0812">Transmembrane</keyword>
<evidence type="ECO:0000313" key="11">
    <source>
        <dbReference type="RefSeq" id="XP_013168610.1"/>
    </source>
</evidence>
<feature type="transmembrane region" description="Helical" evidence="10">
    <location>
        <begin position="140"/>
        <end position="165"/>
    </location>
</feature>
<feature type="transmembrane region" description="Helical" evidence="10">
    <location>
        <begin position="30"/>
        <end position="54"/>
    </location>
</feature>
<dbReference type="PANTHER" id="PTHR21137">
    <property type="entry name" value="ODORANT RECEPTOR"/>
    <property type="match status" value="1"/>
</dbReference>
<evidence type="ECO:0000256" key="5">
    <source>
        <dbReference type="ARBA" id="ARBA00022725"/>
    </source>
</evidence>
<keyword evidence="5 10" id="KW-0552">Olfaction</keyword>
<dbReference type="GO" id="GO:0005886">
    <property type="term" value="C:plasma membrane"/>
    <property type="evidence" value="ECO:0007669"/>
    <property type="project" value="UniProtKB-SubCell"/>
</dbReference>
<evidence type="ECO:0000256" key="6">
    <source>
        <dbReference type="ARBA" id="ARBA00022989"/>
    </source>
</evidence>
<dbReference type="KEGG" id="pxu:106118496"/>
<evidence type="ECO:0000256" key="10">
    <source>
        <dbReference type="RuleBase" id="RU351113"/>
    </source>
</evidence>
<dbReference type="Pfam" id="PF02949">
    <property type="entry name" value="7tm_6"/>
    <property type="match status" value="1"/>
</dbReference>